<sequence length="75" mass="8850">MFFRMTQKIQVLVGQQGHLEIPFTMERWSNYIWSGRIHSVNRVYLQRVTTMVPGISTLSLLVKVFQFYVCLVTPE</sequence>
<proteinExistence type="predicted"/>
<evidence type="ECO:0000313" key="2">
    <source>
        <dbReference type="Proteomes" id="UP000617340"/>
    </source>
</evidence>
<keyword evidence="2" id="KW-1185">Reference proteome</keyword>
<protein>
    <submittedName>
        <fullName evidence="1">Uncharacterized protein</fullName>
    </submittedName>
</protein>
<dbReference type="Proteomes" id="UP000617340">
    <property type="component" value="Unassembled WGS sequence"/>
</dbReference>
<organism evidence="1 2">
    <name type="scientific">Vespula germanica</name>
    <name type="common">German yellow jacket</name>
    <name type="synonym">Paravespula germanica</name>
    <dbReference type="NCBI Taxonomy" id="30212"/>
    <lineage>
        <taxon>Eukaryota</taxon>
        <taxon>Metazoa</taxon>
        <taxon>Ecdysozoa</taxon>
        <taxon>Arthropoda</taxon>
        <taxon>Hexapoda</taxon>
        <taxon>Insecta</taxon>
        <taxon>Pterygota</taxon>
        <taxon>Neoptera</taxon>
        <taxon>Endopterygota</taxon>
        <taxon>Hymenoptera</taxon>
        <taxon>Apocrita</taxon>
        <taxon>Aculeata</taxon>
        <taxon>Vespoidea</taxon>
        <taxon>Vespidae</taxon>
        <taxon>Vespinae</taxon>
        <taxon>Vespula</taxon>
    </lineage>
</organism>
<accession>A0A834K3H8</accession>
<reference evidence="1" key="1">
    <citation type="journal article" date="2020" name="G3 (Bethesda)">
        <title>High-Quality Assemblies for Three Invasive Social Wasps from the &lt;i&gt;Vespula&lt;/i&gt; Genus.</title>
        <authorList>
            <person name="Harrop T.W.R."/>
            <person name="Guhlin J."/>
            <person name="McLaughlin G.M."/>
            <person name="Permina E."/>
            <person name="Stockwell P."/>
            <person name="Gilligan J."/>
            <person name="Le Lec M.F."/>
            <person name="Gruber M.A.M."/>
            <person name="Quinn O."/>
            <person name="Lovegrove M."/>
            <person name="Duncan E.J."/>
            <person name="Remnant E.J."/>
            <person name="Van Eeckhoven J."/>
            <person name="Graham B."/>
            <person name="Knapp R.A."/>
            <person name="Langford K.W."/>
            <person name="Kronenberg Z."/>
            <person name="Press M.O."/>
            <person name="Eacker S.M."/>
            <person name="Wilson-Rankin E.E."/>
            <person name="Purcell J."/>
            <person name="Lester P.J."/>
            <person name="Dearden P.K."/>
        </authorList>
    </citation>
    <scope>NUCLEOTIDE SEQUENCE</scope>
    <source>
        <strain evidence="1">Linc-1</strain>
    </source>
</reference>
<gene>
    <name evidence="1" type="ORF">HZH68_008070</name>
</gene>
<name>A0A834K3H8_VESGE</name>
<dbReference type="AlphaFoldDB" id="A0A834K3H8"/>
<comment type="caution">
    <text evidence="1">The sequence shown here is derived from an EMBL/GenBank/DDBJ whole genome shotgun (WGS) entry which is preliminary data.</text>
</comment>
<evidence type="ECO:0000313" key="1">
    <source>
        <dbReference type="EMBL" id="KAF7399478.1"/>
    </source>
</evidence>
<dbReference type="EMBL" id="JACSDZ010000007">
    <property type="protein sequence ID" value="KAF7399478.1"/>
    <property type="molecule type" value="Genomic_DNA"/>
</dbReference>